<dbReference type="AlphaFoldDB" id="A0A023FCI2"/>
<organism evidence="3">
    <name type="scientific">Amblyomma cajennense</name>
    <name type="common">Cayenne tick</name>
    <name type="synonym">Acarus cajennensis</name>
    <dbReference type="NCBI Taxonomy" id="34607"/>
    <lineage>
        <taxon>Eukaryota</taxon>
        <taxon>Metazoa</taxon>
        <taxon>Ecdysozoa</taxon>
        <taxon>Arthropoda</taxon>
        <taxon>Chelicerata</taxon>
        <taxon>Arachnida</taxon>
        <taxon>Acari</taxon>
        <taxon>Parasitiformes</taxon>
        <taxon>Ixodida</taxon>
        <taxon>Ixodoidea</taxon>
        <taxon>Ixodidae</taxon>
        <taxon>Amblyomminae</taxon>
        <taxon>Amblyomma</taxon>
    </lineage>
</organism>
<evidence type="ECO:0000256" key="1">
    <source>
        <dbReference type="SAM" id="MobiDB-lite"/>
    </source>
</evidence>
<name>A0A023FCI2_AMBCJ</name>
<evidence type="ECO:0000256" key="2">
    <source>
        <dbReference type="SAM" id="SignalP"/>
    </source>
</evidence>
<sequence length="117" mass="12897">MQTALVFALFFSMACFQFLPGNAAPSGQADEEMDFCDASQEDKLAFIACIEARIPQVKEALDAENAPTTDELLNSMCGGNEGENPEESKKELDEVWPKIEECLEVMAQAHALHNQNQ</sequence>
<dbReference type="EMBL" id="GBBK01005497">
    <property type="protein sequence ID" value="JAC18985.1"/>
    <property type="molecule type" value="mRNA"/>
</dbReference>
<reference evidence="3" key="1">
    <citation type="submission" date="2014-03" db="EMBL/GenBank/DDBJ databases">
        <title>The sialotranscriptome of Amblyomma triste, Amblyomma parvum and Amblyomma cajennense ticks, uncovered by 454-based RNA-seq.</title>
        <authorList>
            <person name="Garcia G.R."/>
            <person name="Gardinassi L.G."/>
            <person name="Ribeiro J.M."/>
            <person name="Anatriello E."/>
            <person name="Ferreira B.R."/>
            <person name="Moreira H.N."/>
            <person name="Mafra C."/>
            <person name="Olegario M.M."/>
            <person name="Szabo P.J."/>
            <person name="Miranda-Santos I.K."/>
            <person name="Maruyama S.R."/>
        </authorList>
    </citation>
    <scope>NUCLEOTIDE SEQUENCE</scope>
    <source>
        <strain evidence="3">Uberlandia</strain>
        <tissue evidence="3">Salivary glands</tissue>
    </source>
</reference>
<evidence type="ECO:0000313" key="3">
    <source>
        <dbReference type="EMBL" id="JAC18985.1"/>
    </source>
</evidence>
<proteinExistence type="evidence at transcript level"/>
<feature type="signal peptide" evidence="2">
    <location>
        <begin position="1"/>
        <end position="23"/>
    </location>
</feature>
<keyword evidence="2" id="KW-0732">Signal</keyword>
<protein>
    <submittedName>
        <fullName evidence="3">Putative secreted protein</fullName>
    </submittedName>
</protein>
<feature type="region of interest" description="Disordered" evidence="1">
    <location>
        <begin position="70"/>
        <end position="92"/>
    </location>
</feature>
<feature type="chain" id="PRO_5001515248" evidence="2">
    <location>
        <begin position="24"/>
        <end position="117"/>
    </location>
</feature>
<accession>A0A023FCI2</accession>